<dbReference type="InterPro" id="IPR024379">
    <property type="entry name" value="Waikavirus_capsid-1"/>
</dbReference>
<evidence type="ECO:0000256" key="10">
    <source>
        <dbReference type="ARBA" id="ARBA00022801"/>
    </source>
</evidence>
<evidence type="ECO:0000313" key="22">
    <source>
        <dbReference type="EMBL" id="AXU44617.1"/>
    </source>
</evidence>
<evidence type="ECO:0000259" key="21">
    <source>
        <dbReference type="PROSITE" id="PS51874"/>
    </source>
</evidence>
<comment type="subcellular location">
    <subcellularLocation>
        <location evidence="1">Virion</location>
    </subcellularLocation>
</comment>
<dbReference type="InterPro" id="IPR033703">
    <property type="entry name" value="Rhv-like"/>
</dbReference>
<name>A0ABM6YIB6_9SECO</name>
<feature type="compositionally biased region" description="Basic and acidic residues" evidence="17">
    <location>
        <begin position="1436"/>
        <end position="1453"/>
    </location>
</feature>
<dbReference type="InterPro" id="IPR029053">
    <property type="entry name" value="Viral_coat"/>
</dbReference>
<dbReference type="Pfam" id="PF12381">
    <property type="entry name" value="Peptidase_C3G"/>
    <property type="match status" value="1"/>
</dbReference>
<feature type="domain" description="RdRp catalytic" evidence="19">
    <location>
        <begin position="3225"/>
        <end position="3356"/>
    </location>
</feature>
<dbReference type="RefSeq" id="YP_010799365.1">
    <property type="nucleotide sequence ID" value="NC_076635.1"/>
</dbReference>
<evidence type="ECO:0000259" key="20">
    <source>
        <dbReference type="PROSITE" id="PS51218"/>
    </source>
</evidence>
<organism evidence="22 23">
    <name type="scientific">Red clover-associated virus 1</name>
    <dbReference type="NCBI Taxonomy" id="2315578"/>
    <lineage>
        <taxon>Viruses</taxon>
        <taxon>Riboviria</taxon>
        <taxon>Orthornavirae</taxon>
        <taxon>Pisuviricota</taxon>
        <taxon>Pisoniviricetes</taxon>
        <taxon>Picornavirales</taxon>
        <taxon>Secoviridae</taxon>
        <taxon>Waikavirus</taxon>
        <taxon>Ritunrivirus</taxon>
        <taxon>Waikavirus trifolii</taxon>
    </lineage>
</organism>
<keyword evidence="12" id="KW-0788">Thiol protease</keyword>
<dbReference type="Pfam" id="PF00680">
    <property type="entry name" value="RdRP_1"/>
    <property type="match status" value="1"/>
</dbReference>
<accession>A0ABM6YIB6</accession>
<keyword evidence="3" id="KW-0696">RNA-directed RNA polymerase</keyword>
<dbReference type="Gene3D" id="1.20.960.20">
    <property type="match status" value="1"/>
</dbReference>
<keyword evidence="8" id="KW-0548">Nucleotidyltransferase</keyword>
<feature type="transmembrane region" description="Helical" evidence="18">
    <location>
        <begin position="2389"/>
        <end position="2408"/>
    </location>
</feature>
<dbReference type="PROSITE" id="PS51874">
    <property type="entry name" value="PCV_3C_PRO"/>
    <property type="match status" value="1"/>
</dbReference>
<sequence length="3544" mass="401835">MTFWSCCPSSLRNLGSLLKMNKQQQTNSDDISASSSVSVDISKFLNFTPTLNIKLKSKCEHLKPFSVNSFIDCNFCNLSFKLFNFYKKNNCILNRKNFKQISGDEFSEAFRRISRIYSIIINCPSDLDNAARPVGRRFGGEHDCTVSFHSGPDSEDPRYSCSGNICNNVEHLFECFGTSDQTRGRYFPIYREDNFWHATCKNCSASCSFASAREGMILFLFLKQLQVSYDGQKYWVSLKCDEERVHISRRMAATLMYIIDCHMDYRAFEVENLDPVLVSVLPGTITSESDMPIDYGVKREARYQKDDDVIGKEECAHEFYISNLYGVQFKLTSKMLRIMLSLMPSHGSMEGIVNYEGIPVYHKKACGLYSAGGFIGVNLRCTQEFLQLHERFFEGGFRSRVRNQPFDFGTEVIDLTIHSPPDLEALRPDNRAEQHIQATGWETEDFPVFDDTTDVLEQCIAQGIFDDCRAQAHFASDSEQSDIEEDEEVQYTDEDRLASVRFLNELREESLVTVEEEEVRSTSRSLGDLKRRLGGLIKASTNCVEKLHLVWDWPLDTTLKSARKIGNWMESNKESVSDDIWSCVQCVANQKDSIVAMEEQKKINELMQTTLHKLSETIDQMTNISMKNFQELQNKIQELQKRVDQLSGDMEQRPKDRKGKEKIKPALDTGRPSMETAGEQMAMPRKAGNKKKDDYGDLPFEFQDQIRKSKGQPIVQYNWKDHTEAQMHFSCKKIKKKVCKPFANFFKKNVCKMETLSDFEDRAPEPKHLSSNCEAQNDGGPETVGGEKKQDEISTPTEIARGPTEEHNAFTNRMYLGGAVWSVSSGSGKVLKSFNVPNDVWENNKRLANFLQYFQYYTCDGMEFTITSTSIGMQGGTLMICWDAAACATKQKIDSALQLSNLPHETFHASSSSDVKLVVRSPSIQHQMCTSQSEGSFSVLGCLKLVILNCLNASAETSQHVNINVWLRFVNPKMSFYTTPHELVTAQNSVNLSSVQGLSNMDAVVATGEWSTTTTSNLMELTVHPTAVYVKDGLVTQTSMSVLSCIFDRWRGSITYKFVFGASMFVRGKVVIAAVPVQFRDKKLSVNEIMCFNCVVCDLSEATREFVLEVPYISVAKNSIVCKDSLYDVSSFNSDMVVTRLHAIILDPLVMSANANNKIEYYVTMQPGKDFELIDLAGVKSESVDRTLSQLNFSSLQLSSVLGPSFDEWVQISSLLMKFTLDTKGHNALHFMVTPYFRFLPPCATLLSWLSQLFVQWRGGLTYTFRATKYDRQKAGIVKIWHNSNGSTLEGIEYEFLSHVDPDAGKKVITWNPFFQQEIRVHVPYRARTDKLMINKPRYEPGKFDWLHFFNGSVVVDLEGEGDITIEVSIAGASDFEMFEQTVAPRCGNVTSLFTQLSYHKKLHPPTVFAKENGRLGGPVNKAKVDAYKLGPIPAIKDKPVADDKPKVSDKTKGKQATPEEGETAVDTKGRAIVFYDGKWHLDDDDDDAESQMNCLPCAPFSSMKGALDLLEENETMGKIVDMVNQGHKLTTEKQESIASIAYVAKDLVPLIDSCKRLTGSVEKKLDYLSSLRKRIMKIVLAACSESIPGMIKTGLENEEYMWATVLTIIGGCSILYACTRPGKYWKRMSVLMMVIWSPFLMHKAFQLGSWIKDFASKILKWNFTEMKPQYETCRKHSLAGAAEYSEQFSSSFMDWFSANWTSVTQKILSLLGVVASLIIWGTIPDEKKIKGFGAKFKAAGEKGRSFTNIFSGFSSINKMCSEWSNKLVSWILSMSDHSLPKADHALKHIIDFDLREWVEETRNMALEENKFKGFGGETYLHKVRSLYDRSTKIQSALLDGAKVDFQLHNILTECKKKCDQLLNESYTFRGMKQPRVDPLHICMIGKPGVGKSTLTHVLINNLLDYRGEPEVDRIFTRCCADQYWSNYHQEPVILYDDLGAINSKIKMSDYAEIMGIKTNDPYSVPMAGVDEKGRHCTSKYVFSCTNMWELDDTGDIATKAAFYRRRNVLVEVEKDPEVERSEIDPTQGLLFSVYDCRVEGERAVFEIKENWGEHFLRDVNTGNWRMERVSYKTFFKFLCVYTDAYMDSQEKLLKGIKTFKMDTKQLFEDDVEAQAHEKIMTVGQMIETFDSWKFPAKMLYKQFKQTKYLPPEGWNTDKILPFQKLLESMCGCSEGNICTLEIMMTNIGHLLQGKDQLTCHKSFVLKSMKKDPSLIELKLLAEPKEIFEKHNVLSIFHTLVTYIRWTSASDMCFFHFSNLNPSKSKVSKIKYDHRLTGSMEKLSSGHKIFRWQSVNLLFPSAMLRNGCVALRDDQDFYYLLIEPSAKVNFKAAEDLCVKTWNEGPEVECNIEKVFSREQQNDIACLLRDVTDFGDLLGPNEKMKEIFENARSCFSPCVYVMFLIALLYKKKKVEGQIQQKKVEEMRANKFLAAERFKVYEKENAEKLSRNVKIAMCIGGGIMAVGVLAGLAFGLKSLFSSLSNLAHEDEEEEKVEEAEAESSGAHASDGIQTLHIKGRRKPRLIVKDLVKQSTGAHASDGIQTLHVKKRRGNPLRVIKQDGFGVVYDESTLDLQKSLMKEKRKNVRKVYKQSLEHSIRGCKKKDCNECALSVENKWISLLEKDGVEVSEMKQEKPGTVMKKIAAMGESGSKGEFLACDENFTTESEVLDHLEKLTRIGSDVCGKMIQNGTAVTCEKQAAVGTYGADKDNNMIQILHEQVPQMSCMIIRVVDGKFYTCSVLRLASTFVLLPAHYHQELLNAEKLYFVCPHKVVRVEYKPSNGTVCLVSRSQDLLVWDLGNDVPPSPDFLKHIPTEDDWNNFRKSSGVLGITSYSSSITVLISHVLENIELCSVDVDVPTGVYDMLESQHIITSGLRYRVHCMSGFCGAAILKADSKSVRKLIGMHVAGQKLKGVGYAETLSLEPIVAAIHKIKPGALSKYVVSSQENVLPDHCIKHSLEIEGKGNLGLLGVVKKSLLPNVPTKTTIAPSRLHGLIGEIQTEPSVLSTWDKRLGERRGFFDPVLEADKKYGSEIVPFNPEEVREVEKHLSQVFKRRENSLKKREVNDLEIGINGIDQSDFWVPIEMKTSSGYPHCLRKPSGATGKAWLFEEVGNYPSGRPKWEMKDPDFIQSYNKMEKDIVNGVKPNIITMACPKDERRKLSKIYDNVSTRTFTILPPEINILFRQYFGDFAAMVMTNRFDMFSQVGINPESMEWSEMMNDFLKVSNKGFAGDYAKFDGIGPSQIYMSIAEVVNNWYDDGEVNARARRALVSSIVHRDGLVGECLFRYSQGMPSGFAMTVIFNSFVNYYFMALAWMHNISLSPLSPQSDLKSFDIYTKLVVYGDDNVVAVDDNFLEYYNLQTVACYLSEHGISYTDDAKNAIHLSEPFVDITTVTFLKRSFQKVVNNSMLWKAPLAKVSIEERCNWIRECETPDEAMMQNVESALYEAHIHGVEYFNDLKERVDNGLERVMLPLSETTYEECNKRWWANMTGNVFDQPTLSKLVDLQKRNRISPYTTYYNLHDNKVVNLQEALATAKKSRLAYFEV</sequence>
<evidence type="ECO:0000256" key="7">
    <source>
        <dbReference type="ARBA" id="ARBA00022692"/>
    </source>
</evidence>
<keyword evidence="14" id="KW-0946">Virion</keyword>
<evidence type="ECO:0000259" key="19">
    <source>
        <dbReference type="PROSITE" id="PS50507"/>
    </source>
</evidence>
<dbReference type="SUPFAM" id="SSF50494">
    <property type="entry name" value="Trypsin-like serine proteases"/>
    <property type="match status" value="1"/>
</dbReference>
<keyword evidence="23" id="KW-1185">Reference proteome</keyword>
<dbReference type="Proteomes" id="UP000831137">
    <property type="component" value="Segment"/>
</dbReference>
<evidence type="ECO:0000256" key="16">
    <source>
        <dbReference type="ARBA" id="ARBA00022989"/>
    </source>
</evidence>
<dbReference type="InterPro" id="IPR043504">
    <property type="entry name" value="Peptidase_S1_PA_chymotrypsin"/>
</dbReference>
<evidence type="ECO:0000256" key="18">
    <source>
        <dbReference type="SAM" id="Phobius"/>
    </source>
</evidence>
<dbReference type="InterPro" id="IPR043128">
    <property type="entry name" value="Rev_trsase/Diguanyl_cyclase"/>
</dbReference>
<evidence type="ECO:0000256" key="14">
    <source>
        <dbReference type="ARBA" id="ARBA00022844"/>
    </source>
</evidence>
<evidence type="ECO:0000256" key="17">
    <source>
        <dbReference type="SAM" id="MobiDB-lite"/>
    </source>
</evidence>
<feature type="region of interest" description="Disordered" evidence="17">
    <location>
        <begin position="765"/>
        <end position="795"/>
    </location>
</feature>
<dbReference type="InterPro" id="IPR007094">
    <property type="entry name" value="RNA-dir_pol_PSvirus"/>
</dbReference>
<keyword evidence="16 18" id="KW-1133">Transmembrane helix</keyword>
<dbReference type="GeneID" id="80537737"/>
<feature type="transmembrane region" description="Helical" evidence="18">
    <location>
        <begin position="1601"/>
        <end position="1619"/>
    </location>
</feature>
<feature type="transmembrane region" description="Helical" evidence="18">
    <location>
        <begin position="2453"/>
        <end position="2474"/>
    </location>
</feature>
<evidence type="ECO:0000256" key="12">
    <source>
        <dbReference type="ARBA" id="ARBA00022807"/>
    </source>
</evidence>
<evidence type="ECO:0000256" key="15">
    <source>
        <dbReference type="ARBA" id="ARBA00022953"/>
    </source>
</evidence>
<evidence type="ECO:0000256" key="4">
    <source>
        <dbReference type="ARBA" id="ARBA00022561"/>
    </source>
</evidence>
<evidence type="ECO:0000256" key="1">
    <source>
        <dbReference type="ARBA" id="ARBA00004328"/>
    </source>
</evidence>
<evidence type="ECO:0000256" key="5">
    <source>
        <dbReference type="ARBA" id="ARBA00022670"/>
    </source>
</evidence>
<reference evidence="22 23" key="1">
    <citation type="journal article" date="2018" name="Arch. Virol.">
        <title>Complete nucleotide sequence and genome organization of red clover associated virus 1 (RCaV1), a putative member of the genus Waikavirus (family Secoviridae, order Picornavirales).</title>
        <authorList>
            <person name="Koloniuk I."/>
            <person name="Franova J."/>
        </authorList>
    </citation>
    <scope>NUCLEOTIDE SEQUENCE [LARGE SCALE GENOMIC DNA]</scope>
    <source>
        <strain evidence="22">NURH6-2017</strain>
    </source>
</reference>
<dbReference type="PROSITE" id="PS51218">
    <property type="entry name" value="SF3_HELICASE_2"/>
    <property type="match status" value="1"/>
</dbReference>
<feature type="domain" description="Peptidase C3" evidence="21">
    <location>
        <begin position="2704"/>
        <end position="2924"/>
    </location>
</feature>
<protein>
    <recommendedName>
        <fullName evidence="2">Genome polyprotein</fullName>
    </recommendedName>
</protein>
<feature type="region of interest" description="Disordered" evidence="17">
    <location>
        <begin position="645"/>
        <end position="695"/>
    </location>
</feature>
<keyword evidence="11" id="KW-0347">Helicase</keyword>
<keyword evidence="4" id="KW-0167">Capsid protein</keyword>
<dbReference type="InterPro" id="IPR001205">
    <property type="entry name" value="RNA-dir_pol_C"/>
</dbReference>
<dbReference type="CDD" id="cd00205">
    <property type="entry name" value="rhv_like"/>
    <property type="match status" value="2"/>
</dbReference>
<dbReference type="InterPro" id="IPR043502">
    <property type="entry name" value="DNA/RNA_pol_sf"/>
</dbReference>
<dbReference type="CDD" id="cd23169">
    <property type="entry name" value="ps-ssRNAv-Picornavirales"/>
    <property type="match status" value="1"/>
</dbReference>
<dbReference type="Gene3D" id="2.60.120.20">
    <property type="match status" value="3"/>
</dbReference>
<feature type="compositionally biased region" description="Basic and acidic residues" evidence="17">
    <location>
        <begin position="645"/>
        <end position="665"/>
    </location>
</feature>
<evidence type="ECO:0000313" key="23">
    <source>
        <dbReference type="Proteomes" id="UP000831137"/>
    </source>
</evidence>
<dbReference type="Pfam" id="PF00910">
    <property type="entry name" value="RNA_helicase"/>
    <property type="match status" value="1"/>
</dbReference>
<dbReference type="SUPFAM" id="SSF56672">
    <property type="entry name" value="DNA/RNA polymerases"/>
    <property type="match status" value="1"/>
</dbReference>
<feature type="region of interest" description="Disordered" evidence="17">
    <location>
        <begin position="1436"/>
        <end position="1464"/>
    </location>
</feature>
<dbReference type="InterPro" id="IPR024387">
    <property type="entry name" value="Pept_C3G_Picornavir"/>
</dbReference>
<keyword evidence="13" id="KW-0067">ATP-binding</keyword>
<keyword evidence="5" id="KW-0645">Protease</keyword>
<dbReference type="Pfam" id="PF12264">
    <property type="entry name" value="Waikav_capsid_1"/>
    <property type="match status" value="1"/>
</dbReference>
<evidence type="ECO:0000256" key="3">
    <source>
        <dbReference type="ARBA" id="ARBA00022484"/>
    </source>
</evidence>
<evidence type="ECO:0000256" key="13">
    <source>
        <dbReference type="ARBA" id="ARBA00022840"/>
    </source>
</evidence>
<dbReference type="SUPFAM" id="SSF88633">
    <property type="entry name" value="Positive stranded ssRNA viruses"/>
    <property type="match status" value="2"/>
</dbReference>
<keyword evidence="6" id="KW-0808">Transferase</keyword>
<dbReference type="SUPFAM" id="SSF52540">
    <property type="entry name" value="P-loop containing nucleoside triphosphate hydrolases"/>
    <property type="match status" value="1"/>
</dbReference>
<evidence type="ECO:0000256" key="6">
    <source>
        <dbReference type="ARBA" id="ARBA00022679"/>
    </source>
</evidence>
<dbReference type="InterPro" id="IPR000605">
    <property type="entry name" value="Helicase_SF3_ssDNA/RNA_vir"/>
</dbReference>
<evidence type="ECO:0000256" key="2">
    <source>
        <dbReference type="ARBA" id="ARBA00020107"/>
    </source>
</evidence>
<dbReference type="InterPro" id="IPR009003">
    <property type="entry name" value="Peptidase_S1_PA"/>
</dbReference>
<dbReference type="Gene3D" id="3.30.70.270">
    <property type="match status" value="1"/>
</dbReference>
<dbReference type="InterPro" id="IPR014759">
    <property type="entry name" value="Helicase_SF3_ssRNA_vir"/>
</dbReference>
<dbReference type="InterPro" id="IPR044067">
    <property type="entry name" value="PCV_3C_PRO"/>
</dbReference>
<dbReference type="InterPro" id="IPR027417">
    <property type="entry name" value="P-loop_NTPase"/>
</dbReference>
<proteinExistence type="predicted"/>
<keyword evidence="18" id="KW-0472">Membrane</keyword>
<keyword evidence="15" id="KW-0693">Viral RNA replication</keyword>
<dbReference type="EMBL" id="MH325329">
    <property type="protein sequence ID" value="AXU44617.1"/>
    <property type="molecule type" value="Genomic_RNA"/>
</dbReference>
<keyword evidence="10" id="KW-0378">Hydrolase</keyword>
<keyword evidence="7 18" id="KW-0812">Transmembrane</keyword>
<keyword evidence="9" id="KW-0547">Nucleotide-binding</keyword>
<dbReference type="Gene3D" id="2.40.10.10">
    <property type="entry name" value="Trypsin-like serine proteases"/>
    <property type="match status" value="1"/>
</dbReference>
<evidence type="ECO:0000256" key="9">
    <source>
        <dbReference type="ARBA" id="ARBA00022741"/>
    </source>
</evidence>
<feature type="domain" description="SF3 helicase" evidence="20">
    <location>
        <begin position="1860"/>
        <end position="2026"/>
    </location>
</feature>
<evidence type="ECO:0000256" key="8">
    <source>
        <dbReference type="ARBA" id="ARBA00022695"/>
    </source>
</evidence>
<dbReference type="PROSITE" id="PS50507">
    <property type="entry name" value="RDRP_SSRNA_POS"/>
    <property type="match status" value="1"/>
</dbReference>
<evidence type="ECO:0000256" key="11">
    <source>
        <dbReference type="ARBA" id="ARBA00022806"/>
    </source>
</evidence>